<protein>
    <submittedName>
        <fullName evidence="2">CheW protein</fullName>
    </submittedName>
</protein>
<reference evidence="2 3" key="1">
    <citation type="submission" date="2011-10" db="EMBL/GenBank/DDBJ databases">
        <title>The Improved High-Quality Draft genome of Methanoplanus limicola DSM 2279.</title>
        <authorList>
            <consortium name="US DOE Joint Genome Institute (JGI-PGF)"/>
            <person name="Lucas S."/>
            <person name="Copeland A."/>
            <person name="Lapidus A."/>
            <person name="Glavina del Rio T."/>
            <person name="Dalin E."/>
            <person name="Tice H."/>
            <person name="Bruce D."/>
            <person name="Goodwin L."/>
            <person name="Pitluck S."/>
            <person name="Peters L."/>
            <person name="Mikhailova N."/>
            <person name="Lu M."/>
            <person name="Kyrpides N."/>
            <person name="Mavromatis K."/>
            <person name="Ivanova N."/>
            <person name="Markowitz V."/>
            <person name="Cheng J.-F."/>
            <person name="Hugenholtz P."/>
            <person name="Woyke T."/>
            <person name="Wu D."/>
            <person name="Wirth R."/>
            <person name="Brambilla E.-M."/>
            <person name="Klenk H.-P."/>
            <person name="Eisen J.A."/>
        </authorList>
    </citation>
    <scope>NUCLEOTIDE SEQUENCE [LARGE SCALE GENOMIC DNA]</scope>
    <source>
        <strain evidence="2 3">DSM 2279</strain>
    </source>
</reference>
<name>H1YZJ6_9EURY</name>
<dbReference type="Gene3D" id="2.40.50.180">
    <property type="entry name" value="CheA-289, Domain 4"/>
    <property type="match status" value="2"/>
</dbReference>
<dbReference type="HOGENOM" id="CLU_635558_0_0_2"/>
<dbReference type="PROSITE" id="PS50851">
    <property type="entry name" value="CHEW"/>
    <property type="match status" value="1"/>
</dbReference>
<dbReference type="GO" id="GO:0005829">
    <property type="term" value="C:cytosol"/>
    <property type="evidence" value="ECO:0007669"/>
    <property type="project" value="TreeGrafter"/>
</dbReference>
<proteinExistence type="predicted"/>
<dbReference type="EMBL" id="CM001436">
    <property type="protein sequence ID" value="EHQ36105.1"/>
    <property type="molecule type" value="Genomic_DNA"/>
</dbReference>
<dbReference type="OrthoDB" id="115049at2157"/>
<dbReference type="Gene3D" id="2.30.30.40">
    <property type="entry name" value="SH3 Domains"/>
    <property type="match status" value="2"/>
</dbReference>
<keyword evidence="3" id="KW-1185">Reference proteome</keyword>
<accession>H1YZJ6</accession>
<dbReference type="AlphaFoldDB" id="H1YZJ6"/>
<dbReference type="RefSeq" id="WP_004078327.1">
    <property type="nucleotide sequence ID" value="NZ_CM001436.1"/>
</dbReference>
<dbReference type="STRING" id="937775.Metlim_2019"/>
<dbReference type="GO" id="GO:0006935">
    <property type="term" value="P:chemotaxis"/>
    <property type="evidence" value="ECO:0007669"/>
    <property type="project" value="InterPro"/>
</dbReference>
<dbReference type="GO" id="GO:0007165">
    <property type="term" value="P:signal transduction"/>
    <property type="evidence" value="ECO:0007669"/>
    <property type="project" value="InterPro"/>
</dbReference>
<gene>
    <name evidence="2" type="ORF">Metlim_2019</name>
</gene>
<evidence type="ECO:0000259" key="1">
    <source>
        <dbReference type="PROSITE" id="PS50851"/>
    </source>
</evidence>
<feature type="domain" description="CheW-like" evidence="1">
    <location>
        <begin position="289"/>
        <end position="431"/>
    </location>
</feature>
<dbReference type="InterPro" id="IPR036061">
    <property type="entry name" value="CheW-like_dom_sf"/>
</dbReference>
<dbReference type="SMART" id="SM00260">
    <property type="entry name" value="CheW"/>
    <property type="match status" value="1"/>
</dbReference>
<dbReference type="InParanoid" id="H1YZJ6"/>
<dbReference type="SUPFAM" id="SSF50341">
    <property type="entry name" value="CheW-like"/>
    <property type="match status" value="2"/>
</dbReference>
<sequence length="431" mass="47345">MQPKNSGIVSGSMLLFCAGNFRCAVPVTDVDNVIRMVEITDDSSLTEMERGVAGSFSFHGNAVTVYSPDVFFGESLPEPELTDKLIIANPAAGNCALWVESIDRVCGADQLFGTGGNEDKYGLSSEVKSGNDDSPEIPAKKLLSGLPGLEIYTEISGTEQAEISETKGLIKSGIKSGYPSDKIVLVISDINEFIAQGLKGSYRHISGYIRKRAESKDSEVSVRSVLSDSISNLSKEENISRKTATVGITSGSPIYHGYEYPDFEKIKEILKERREQIGMPEGEAEESEKIEILRFRLMYTEYAVEMKYIREVLINEKITPIPGIPDFIMGIFALRGEIISLVNLRVLFRLPKAGITDLNRVIILSNEELTFGILADYITDIGSIPVNQLKVPDEKTSPIDIKYIRGIAKDSLIVLNAEVLLSDPGMIIDEK</sequence>
<dbReference type="PANTHER" id="PTHR22617:SF23">
    <property type="entry name" value="CHEMOTAXIS PROTEIN CHEW"/>
    <property type="match status" value="1"/>
</dbReference>
<dbReference type="InterPro" id="IPR002545">
    <property type="entry name" value="CheW-lke_dom"/>
</dbReference>
<evidence type="ECO:0000313" key="2">
    <source>
        <dbReference type="EMBL" id="EHQ36105.1"/>
    </source>
</evidence>
<organism evidence="2 3">
    <name type="scientific">Methanoplanus limicola DSM 2279</name>
    <dbReference type="NCBI Taxonomy" id="937775"/>
    <lineage>
        <taxon>Archaea</taxon>
        <taxon>Methanobacteriati</taxon>
        <taxon>Methanobacteriota</taxon>
        <taxon>Stenosarchaea group</taxon>
        <taxon>Methanomicrobia</taxon>
        <taxon>Methanomicrobiales</taxon>
        <taxon>Methanomicrobiaceae</taxon>
        <taxon>Methanoplanus</taxon>
    </lineage>
</organism>
<dbReference type="PANTHER" id="PTHR22617">
    <property type="entry name" value="CHEMOTAXIS SENSOR HISTIDINE KINASE-RELATED"/>
    <property type="match status" value="1"/>
</dbReference>
<dbReference type="InterPro" id="IPR039315">
    <property type="entry name" value="CheW"/>
</dbReference>
<dbReference type="Pfam" id="PF01584">
    <property type="entry name" value="CheW"/>
    <property type="match status" value="2"/>
</dbReference>
<dbReference type="Proteomes" id="UP000005741">
    <property type="component" value="Chromosome"/>
</dbReference>
<evidence type="ECO:0000313" key="3">
    <source>
        <dbReference type="Proteomes" id="UP000005741"/>
    </source>
</evidence>